<proteinExistence type="predicted"/>
<gene>
    <name evidence="1" type="ORF">SAMN05421796_1185</name>
</gene>
<dbReference type="OrthoDB" id="1093942at2"/>
<evidence type="ECO:0000313" key="2">
    <source>
        <dbReference type="Proteomes" id="UP000186246"/>
    </source>
</evidence>
<dbReference type="InterPro" id="IPR024229">
    <property type="entry name" value="DUF3781"/>
</dbReference>
<name>A0A1N7PIN9_9FLAO</name>
<evidence type="ECO:0000313" key="1">
    <source>
        <dbReference type="EMBL" id="SIT10495.1"/>
    </source>
</evidence>
<dbReference type="RefSeq" id="WP_076452915.1">
    <property type="nucleotide sequence ID" value="NZ_FTOJ01000018.1"/>
</dbReference>
<accession>A0A1N7PIN9</accession>
<dbReference type="Proteomes" id="UP000186246">
    <property type="component" value="Unassembled WGS sequence"/>
</dbReference>
<evidence type="ECO:0008006" key="3">
    <source>
        <dbReference type="Google" id="ProtNLM"/>
    </source>
</evidence>
<dbReference type="STRING" id="551459.SAMN05421796_1185"/>
<dbReference type="EMBL" id="FTOJ01000018">
    <property type="protein sequence ID" value="SIT10495.1"/>
    <property type="molecule type" value="Genomic_DNA"/>
</dbReference>
<protein>
    <recommendedName>
        <fullName evidence="3">DUF3781 domain-containing protein</fullName>
    </recommendedName>
</protein>
<reference evidence="2" key="1">
    <citation type="submission" date="2017-01" db="EMBL/GenBank/DDBJ databases">
        <authorList>
            <person name="Varghese N."/>
            <person name="Submissions S."/>
        </authorList>
    </citation>
    <scope>NUCLEOTIDE SEQUENCE [LARGE SCALE GENOMIC DNA]</scope>
    <source>
        <strain evidence="2">DSM 21068</strain>
    </source>
</reference>
<organism evidence="1 2">
    <name type="scientific">Chryseobacterium piscicola</name>
    <dbReference type="NCBI Taxonomy" id="551459"/>
    <lineage>
        <taxon>Bacteria</taxon>
        <taxon>Pseudomonadati</taxon>
        <taxon>Bacteroidota</taxon>
        <taxon>Flavobacteriia</taxon>
        <taxon>Flavobacteriales</taxon>
        <taxon>Weeksellaceae</taxon>
        <taxon>Chryseobacterium group</taxon>
        <taxon>Chryseobacterium</taxon>
    </lineage>
</organism>
<dbReference type="AlphaFoldDB" id="A0A1N7PIN9"/>
<sequence length="92" mass="10842">MTNYKKEILDKICYTELVYGRINKKLKLDLSKDKIEKLITTVIFETDETDFVKTGKNIYITNEKRNIMLTINSYTNRIITADKLKKEKTTNS</sequence>
<dbReference type="Pfam" id="PF12636">
    <property type="entry name" value="DUF3781"/>
    <property type="match status" value="1"/>
</dbReference>